<evidence type="ECO:0000313" key="2">
    <source>
        <dbReference type="Proteomes" id="UP000198648"/>
    </source>
</evidence>
<protein>
    <submittedName>
        <fullName evidence="1">Uncharacterized protein</fullName>
    </submittedName>
</protein>
<evidence type="ECO:0000313" key="1">
    <source>
        <dbReference type="EMBL" id="SEQ16986.1"/>
    </source>
</evidence>
<dbReference type="Proteomes" id="UP000198648">
    <property type="component" value="Unassembled WGS sequence"/>
</dbReference>
<sequence>MLKNILKLDGVKELTKKEQKNVKGELANVPKIDCWCDGNYAGTCWSVSCCVTTCSMY</sequence>
<name>A0A1H9DU36_9FLAO</name>
<gene>
    <name evidence="1" type="ORF">SAMN05444005_10871</name>
</gene>
<organism evidence="1 2">
    <name type="scientific">Flavobacterium urocaniciphilum</name>
    <dbReference type="NCBI Taxonomy" id="1299341"/>
    <lineage>
        <taxon>Bacteria</taxon>
        <taxon>Pseudomonadati</taxon>
        <taxon>Bacteroidota</taxon>
        <taxon>Flavobacteriia</taxon>
        <taxon>Flavobacteriales</taxon>
        <taxon>Flavobacteriaceae</taxon>
        <taxon>Flavobacterium</taxon>
    </lineage>
</organism>
<accession>A0A1H9DU36</accession>
<dbReference type="EMBL" id="FOEI01000008">
    <property type="protein sequence ID" value="SEQ16986.1"/>
    <property type="molecule type" value="Genomic_DNA"/>
</dbReference>
<dbReference type="STRING" id="1299341.SAMN05444005_10871"/>
<keyword evidence="2" id="KW-1185">Reference proteome</keyword>
<reference evidence="1 2" key="1">
    <citation type="submission" date="2016-10" db="EMBL/GenBank/DDBJ databases">
        <authorList>
            <person name="de Groot N.N."/>
        </authorList>
    </citation>
    <scope>NUCLEOTIDE SEQUENCE [LARGE SCALE GENOMIC DNA]</scope>
    <source>
        <strain evidence="1 2">DSM 27078</strain>
    </source>
</reference>
<dbReference type="RefSeq" id="WP_177177176.1">
    <property type="nucleotide sequence ID" value="NZ_FOEI01000008.1"/>
</dbReference>
<proteinExistence type="predicted"/>
<dbReference type="AlphaFoldDB" id="A0A1H9DU36"/>